<gene>
    <name evidence="2" type="ORF">C8N26_2690</name>
</gene>
<dbReference type="PANTHER" id="PTHR48104">
    <property type="entry name" value="METACASPASE-4"/>
    <property type="match status" value="1"/>
</dbReference>
<dbReference type="Pfam" id="PF00656">
    <property type="entry name" value="Peptidase_C14"/>
    <property type="match status" value="1"/>
</dbReference>
<dbReference type="InterPro" id="IPR029030">
    <property type="entry name" value="Caspase-like_dom_sf"/>
</dbReference>
<dbReference type="InterPro" id="IPR050452">
    <property type="entry name" value="Metacaspase"/>
</dbReference>
<feature type="domain" description="Peptidase C14 caspase" evidence="1">
    <location>
        <begin position="8"/>
        <end position="218"/>
    </location>
</feature>
<dbReference type="GO" id="GO:0005737">
    <property type="term" value="C:cytoplasm"/>
    <property type="evidence" value="ECO:0007669"/>
    <property type="project" value="TreeGrafter"/>
</dbReference>
<organism evidence="2 3">
    <name type="scientific">Tenacibaculum lutimaris</name>
    <dbReference type="NCBI Taxonomy" id="285258"/>
    <lineage>
        <taxon>Bacteria</taxon>
        <taxon>Pseudomonadati</taxon>
        <taxon>Bacteroidota</taxon>
        <taxon>Flavobacteriia</taxon>
        <taxon>Flavobacteriales</taxon>
        <taxon>Flavobacteriaceae</taxon>
        <taxon>Tenacibaculum</taxon>
    </lineage>
</organism>
<comment type="caution">
    <text evidence="2">The sequence shown here is derived from an EMBL/GenBank/DDBJ whole genome shotgun (WGS) entry which is preliminary data.</text>
</comment>
<evidence type="ECO:0000313" key="2">
    <source>
        <dbReference type="EMBL" id="RKF02701.1"/>
    </source>
</evidence>
<name>A0A420DY17_9FLAO</name>
<accession>A0A420DY17</accession>
<evidence type="ECO:0000259" key="1">
    <source>
        <dbReference type="Pfam" id="PF00656"/>
    </source>
</evidence>
<dbReference type="Proteomes" id="UP000285780">
    <property type="component" value="Unassembled WGS sequence"/>
</dbReference>
<proteinExistence type="predicted"/>
<reference evidence="2 3" key="1">
    <citation type="submission" date="2018-09" db="EMBL/GenBank/DDBJ databases">
        <title>Genomic Encyclopedia of Archaeal and Bacterial Type Strains, Phase II (KMG-II): from individual species to whole genera.</title>
        <authorList>
            <person name="Goeker M."/>
        </authorList>
    </citation>
    <scope>NUCLEOTIDE SEQUENCE [LARGE SCALE GENOMIC DNA]</scope>
    <source>
        <strain evidence="2 3">DSM 16505</strain>
    </source>
</reference>
<dbReference type="RefSeq" id="WP_170141661.1">
    <property type="nucleotide sequence ID" value="NZ_RAQM01000014.1"/>
</dbReference>
<sequence>MIKNFILNIAIDDYENAAFPKLNNAVNDAKRLEKTLIKNYSFETISDSLFNKKATRKNIIESLNHLSSLTTENDNLIIHFAGHGSLHPKTKKGYWIPQDAENQISDFIPNSTVIDAISGIDAKHILLILDSCFSGSFLSQTRSNVELHYLKLNQNKSRWIITSGRNEKVSDGQPGIGSPFSIILNEFLEQNTTKTFSVSELATIVSKGTGNSAKQQPIFAHIEGVGHNDGQMIFNLTKEINPSLEVQSNFNKIVVPFESAKKIQKLGITQQSIFAYYKINDSIIVKAYDSKKDFICNAYTYEEITQYIPEHIEVDENTYVADLTSYSKLGKPEEGSFDYATVSFERTFIKDTPFMSICKCRGKMVAFSKTSDGKYRNLIRWGVNQAESAALMIIALIEENKIEIKTAGNKELR</sequence>
<dbReference type="GO" id="GO:0006508">
    <property type="term" value="P:proteolysis"/>
    <property type="evidence" value="ECO:0007669"/>
    <property type="project" value="InterPro"/>
</dbReference>
<dbReference type="SUPFAM" id="SSF52129">
    <property type="entry name" value="Caspase-like"/>
    <property type="match status" value="1"/>
</dbReference>
<protein>
    <submittedName>
        <fullName evidence="2">Caspase domain-containing protein</fullName>
    </submittedName>
</protein>
<dbReference type="GO" id="GO:0004197">
    <property type="term" value="F:cysteine-type endopeptidase activity"/>
    <property type="evidence" value="ECO:0007669"/>
    <property type="project" value="InterPro"/>
</dbReference>
<evidence type="ECO:0000313" key="3">
    <source>
        <dbReference type="Proteomes" id="UP000285780"/>
    </source>
</evidence>
<keyword evidence="3" id="KW-1185">Reference proteome</keyword>
<dbReference type="PANTHER" id="PTHR48104:SF30">
    <property type="entry name" value="METACASPASE-1"/>
    <property type="match status" value="1"/>
</dbReference>
<dbReference type="Gene3D" id="3.40.50.1460">
    <property type="match status" value="1"/>
</dbReference>
<dbReference type="InterPro" id="IPR011600">
    <property type="entry name" value="Pept_C14_caspase"/>
</dbReference>
<dbReference type="EMBL" id="RAQM01000014">
    <property type="protein sequence ID" value="RKF02701.1"/>
    <property type="molecule type" value="Genomic_DNA"/>
</dbReference>
<dbReference type="AlphaFoldDB" id="A0A420DY17"/>